<feature type="compositionally biased region" description="Basic and acidic residues" evidence="7">
    <location>
        <begin position="515"/>
        <end position="527"/>
    </location>
</feature>
<sequence>MSIYLTDAQRSAISHPARSSPNPRLHHGSPLDPRRPVDAWAESLPSGGLAPAGSAPASTSGSHVLAPAHTSESAVPAGGNSYNSTRKVIRSSVSGTKKVSCCKKSGTAYECQLGREEAASQFRSNQFGPSQGNERPPANAKFVHSENLATRPSGLHGNAGQSATRRNNVINANHLLNFYYDPISRSEPRIPPRRQQKIKPYNKDLFLQANYKFVVLDRGGCEIKSMDPDKMLHWEDVICVRYSTPLLVQCPICLDTPLCPQITSCGHIYCFPCILRYMLMGEENHKGECWKKCPLCFTVISTKDLYTVLIENVKQFGVGDHAHFTLLTRPKVSVFPVLKKKQVESSTPCTTDGLCDLFSKFVLTSDVELSVREAKSDLYDWLHKADSGLVDDLEKLPYVCAALEQLEERMKAWMEQQTDSTIPLWDHVTPSVNSKTSLSSKNRNSHALNLTSNLGNAESYAYESRIGMVCYIPDHEKTGSSTGNAESYAFADSTLLPLAANSEQLENSNKVPLSHNEDESFQREEMTSQRNSHSCSGGTERDSYTFYQATDGQHLILHPLNMKCLLHHYGSYDLLPPSIGGEILELETVTQSEAMRRRYRYLSHFSLTTTFQLCEIDLRDLLPSSSLAPFLDEMKKREKQRRRLARKENDERARAEAASAQLNLLSSAQRQLTHKDVVFSSDDFEALGANIAPSSSPPTGERKLFSDVTRLGFAAAHDSPSLRAEESADVSSDVAEASSVYGEVWLVPWGEVMCMGLGQGKVGSVGVPARAPRSMTTTSFATILSSACDVESSEQQTSALGKKGKKPNRVLLSTASSRRY</sequence>
<evidence type="ECO:0000313" key="10">
    <source>
        <dbReference type="Proteomes" id="UP000317650"/>
    </source>
</evidence>
<evidence type="ECO:0000256" key="3">
    <source>
        <dbReference type="ARBA" id="ARBA00022723"/>
    </source>
</evidence>
<dbReference type="InterPro" id="IPR039739">
    <property type="entry name" value="MAG2/RNF10"/>
</dbReference>
<evidence type="ECO:0000256" key="4">
    <source>
        <dbReference type="ARBA" id="ARBA00022771"/>
    </source>
</evidence>
<dbReference type="SUPFAM" id="SSF57850">
    <property type="entry name" value="RING/U-box"/>
    <property type="match status" value="1"/>
</dbReference>
<comment type="caution">
    <text evidence="9">The sequence shown here is derived from an EMBL/GenBank/DDBJ whole genome shotgun (WGS) entry which is preliminary data.</text>
</comment>
<dbReference type="Proteomes" id="UP000317650">
    <property type="component" value="Chromosome 6"/>
</dbReference>
<evidence type="ECO:0000256" key="1">
    <source>
        <dbReference type="ARBA" id="ARBA00004496"/>
    </source>
</evidence>
<dbReference type="PROSITE" id="PS00518">
    <property type="entry name" value="ZF_RING_1"/>
    <property type="match status" value="1"/>
</dbReference>
<dbReference type="InterPro" id="IPR017907">
    <property type="entry name" value="Znf_RING_CS"/>
</dbReference>
<evidence type="ECO:0000256" key="5">
    <source>
        <dbReference type="ARBA" id="ARBA00022833"/>
    </source>
</evidence>
<gene>
    <name evidence="9" type="ORF">C4D60_Mb06t20650</name>
</gene>
<feature type="compositionally biased region" description="Polar residues" evidence="7">
    <location>
        <begin position="8"/>
        <end position="22"/>
    </location>
</feature>
<dbReference type="Gene3D" id="3.30.40.10">
    <property type="entry name" value="Zinc/RING finger domain, C3HC4 (zinc finger)"/>
    <property type="match status" value="1"/>
</dbReference>
<evidence type="ECO:0000313" key="9">
    <source>
        <dbReference type="EMBL" id="THU50478.1"/>
    </source>
</evidence>
<reference evidence="9 10" key="1">
    <citation type="journal article" date="2019" name="Nat. Plants">
        <title>Genome sequencing of Musa balbisiana reveals subgenome evolution and function divergence in polyploid bananas.</title>
        <authorList>
            <person name="Yao X."/>
        </authorList>
    </citation>
    <scope>NUCLEOTIDE SEQUENCE [LARGE SCALE GENOMIC DNA]</scope>
    <source>
        <strain evidence="10">cv. DH-PKW</strain>
        <tissue evidence="9">Leaves</tissue>
    </source>
</reference>
<dbReference type="STRING" id="52838.A0A4S8IPG8"/>
<dbReference type="GO" id="GO:0008270">
    <property type="term" value="F:zinc ion binding"/>
    <property type="evidence" value="ECO:0007669"/>
    <property type="project" value="UniProtKB-KW"/>
</dbReference>
<dbReference type="GO" id="GO:0045944">
    <property type="term" value="P:positive regulation of transcription by RNA polymerase II"/>
    <property type="evidence" value="ECO:0007669"/>
    <property type="project" value="TreeGrafter"/>
</dbReference>
<organism evidence="9 10">
    <name type="scientific">Musa balbisiana</name>
    <name type="common">Banana</name>
    <dbReference type="NCBI Taxonomy" id="52838"/>
    <lineage>
        <taxon>Eukaryota</taxon>
        <taxon>Viridiplantae</taxon>
        <taxon>Streptophyta</taxon>
        <taxon>Embryophyta</taxon>
        <taxon>Tracheophyta</taxon>
        <taxon>Spermatophyta</taxon>
        <taxon>Magnoliopsida</taxon>
        <taxon>Liliopsida</taxon>
        <taxon>Zingiberales</taxon>
        <taxon>Musaceae</taxon>
        <taxon>Musa</taxon>
    </lineage>
</organism>
<accession>A0A4S8IPG8</accession>
<dbReference type="PROSITE" id="PS50089">
    <property type="entry name" value="ZF_RING_2"/>
    <property type="match status" value="1"/>
</dbReference>
<evidence type="ECO:0000259" key="8">
    <source>
        <dbReference type="PROSITE" id="PS50089"/>
    </source>
</evidence>
<dbReference type="GO" id="GO:0000976">
    <property type="term" value="F:transcription cis-regulatory region binding"/>
    <property type="evidence" value="ECO:0007669"/>
    <property type="project" value="TreeGrafter"/>
</dbReference>
<dbReference type="AlphaFoldDB" id="A0A4S8IPG8"/>
<feature type="region of interest" description="Disordered" evidence="7">
    <location>
        <begin position="794"/>
        <end position="820"/>
    </location>
</feature>
<name>A0A4S8IPG8_MUSBA</name>
<feature type="region of interest" description="Disordered" evidence="7">
    <location>
        <begin position="505"/>
        <end position="537"/>
    </location>
</feature>
<dbReference type="InterPro" id="IPR001841">
    <property type="entry name" value="Znf_RING"/>
</dbReference>
<keyword evidence="2" id="KW-0963">Cytoplasm</keyword>
<dbReference type="GO" id="GO:0005737">
    <property type="term" value="C:cytoplasm"/>
    <property type="evidence" value="ECO:0007669"/>
    <property type="project" value="UniProtKB-SubCell"/>
</dbReference>
<dbReference type="InterPro" id="IPR013083">
    <property type="entry name" value="Znf_RING/FYVE/PHD"/>
</dbReference>
<feature type="compositionally biased region" description="Polar residues" evidence="7">
    <location>
        <begin position="811"/>
        <end position="820"/>
    </location>
</feature>
<evidence type="ECO:0000256" key="7">
    <source>
        <dbReference type="SAM" id="MobiDB-lite"/>
    </source>
</evidence>
<dbReference type="PANTHER" id="PTHR12983">
    <property type="entry name" value="RING FINGER 10 FAMILY MEMBER"/>
    <property type="match status" value="1"/>
</dbReference>
<dbReference type="CDD" id="cd16536">
    <property type="entry name" value="RING-HC_RNF10"/>
    <property type="match status" value="1"/>
</dbReference>
<feature type="compositionally biased region" description="Low complexity" evidence="7">
    <location>
        <begin position="43"/>
        <end position="62"/>
    </location>
</feature>
<dbReference type="Pfam" id="PF00097">
    <property type="entry name" value="zf-C3HC4"/>
    <property type="match status" value="1"/>
</dbReference>
<keyword evidence="4 6" id="KW-0863">Zinc-finger</keyword>
<comment type="subcellular location">
    <subcellularLocation>
        <location evidence="1">Cytoplasm</location>
    </subcellularLocation>
</comment>
<feature type="region of interest" description="Disordered" evidence="7">
    <location>
        <begin position="1"/>
        <end position="83"/>
    </location>
</feature>
<keyword evidence="5" id="KW-0862">Zinc</keyword>
<feature type="compositionally biased region" description="Polar residues" evidence="7">
    <location>
        <begin position="528"/>
        <end position="537"/>
    </location>
</feature>
<keyword evidence="3" id="KW-0479">Metal-binding</keyword>
<evidence type="ECO:0000256" key="6">
    <source>
        <dbReference type="PROSITE-ProRule" id="PRU00175"/>
    </source>
</evidence>
<dbReference type="PANTHER" id="PTHR12983:SF9">
    <property type="entry name" value="E3 UBIQUITIN-PROTEIN LIGASE RNF10"/>
    <property type="match status" value="1"/>
</dbReference>
<dbReference type="InterPro" id="IPR018957">
    <property type="entry name" value="Znf_C3HC4_RING-type"/>
</dbReference>
<protein>
    <recommendedName>
        <fullName evidence="8">RING-type domain-containing protein</fullName>
    </recommendedName>
</protein>
<feature type="domain" description="RING-type" evidence="8">
    <location>
        <begin position="250"/>
        <end position="296"/>
    </location>
</feature>
<keyword evidence="10" id="KW-1185">Reference proteome</keyword>
<evidence type="ECO:0000256" key="2">
    <source>
        <dbReference type="ARBA" id="ARBA00022490"/>
    </source>
</evidence>
<proteinExistence type="predicted"/>
<dbReference type="EMBL" id="PYDT01000009">
    <property type="protein sequence ID" value="THU50478.1"/>
    <property type="molecule type" value="Genomic_DNA"/>
</dbReference>
<dbReference type="SMART" id="SM00184">
    <property type="entry name" value="RING"/>
    <property type="match status" value="1"/>
</dbReference>